<dbReference type="InterPro" id="IPR006202">
    <property type="entry name" value="Neur_chan_lig-bd"/>
</dbReference>
<dbReference type="Proteomes" id="UP000677803">
    <property type="component" value="Unassembled WGS sequence"/>
</dbReference>
<keyword evidence="4 20" id="KW-0732">Signal</keyword>
<dbReference type="Pfam" id="PF02931">
    <property type="entry name" value="Neur_chan_LBD"/>
    <property type="match status" value="1"/>
</dbReference>
<keyword evidence="7 20" id="KW-0406">Ion transport</keyword>
<dbReference type="AlphaFoldDB" id="A0A8S4ADW4"/>
<keyword evidence="3 20" id="KW-0812">Transmembrane</keyword>
<evidence type="ECO:0000256" key="2">
    <source>
        <dbReference type="ARBA" id="ARBA00022475"/>
    </source>
</evidence>
<keyword evidence="1 20" id="KW-0813">Transport</keyword>
<protein>
    <submittedName>
        <fullName evidence="23">(Atlantic silverside) hypothetical protein</fullName>
    </submittedName>
</protein>
<evidence type="ECO:0000256" key="20">
    <source>
        <dbReference type="RuleBase" id="RU000687"/>
    </source>
</evidence>
<keyword evidence="9" id="KW-1015">Disulfide bond</keyword>
<feature type="transmembrane region" description="Helical" evidence="20">
    <location>
        <begin position="347"/>
        <end position="365"/>
    </location>
</feature>
<feature type="transmembrane region" description="Helical" evidence="20">
    <location>
        <begin position="286"/>
        <end position="303"/>
    </location>
</feature>
<feature type="signal peptide" evidence="20">
    <location>
        <begin position="1"/>
        <end position="32"/>
    </location>
</feature>
<sequence length="485" mass="54029">MKNVVPGLKMTEVKSAALIIICVTLLLHGCVAALNCSSPTPESLFEELEKNLFSKKNIRPVKNFSDSVDVNISITVQAVLGVDDKAQTLSAVLWVVLIWHIEGLSWDEKECGASHVTVPREKLWLPDINIAESVGKVELPPTPFVILHNSGRVYDDKPMAVVTSCNLQIYTFPFDVQICSLTFGSYLHFDTDIRMIQHSTASDILSESINVSKRNGEWELKHISVEEHTLELDVGNYSEMKYFIYLHRRPKLYVVNLVIPSCFLVTLDLFSFLLPPASVDRSAFKMTLILGYTVFLLLMNELLPVTGDATPLINVFFSISLALMVASLLETVFITNIGHSSSQYDAVPTWLSILVLRYLAVLVGLPPKKKSDRVTVILNPNFKETASTNGSIHISGSPSQSISADTPPAEAPLEPAMKELLRLGRDLAAIRLQIDRYFQESKTSQDWQMVGVVIDRLLFGLYIVFITTSFITVICIWVLNNKAVV</sequence>
<evidence type="ECO:0000256" key="15">
    <source>
        <dbReference type="ARBA" id="ARBA00034104"/>
    </source>
</evidence>
<dbReference type="InterPro" id="IPR006029">
    <property type="entry name" value="Neurotrans-gated_channel_TM"/>
</dbReference>
<keyword evidence="5 20" id="KW-1133">Transmembrane helix</keyword>
<evidence type="ECO:0000256" key="7">
    <source>
        <dbReference type="ARBA" id="ARBA00023065"/>
    </source>
</evidence>
<keyword evidence="12" id="KW-0628">Postsynaptic cell membrane</keyword>
<reference evidence="23" key="1">
    <citation type="submission" date="2021-05" db="EMBL/GenBank/DDBJ databases">
        <authorList>
            <person name="Tigano A."/>
        </authorList>
    </citation>
    <scope>NUCLEOTIDE SEQUENCE</scope>
</reference>
<dbReference type="OrthoDB" id="6097796at2759"/>
<evidence type="ECO:0000313" key="24">
    <source>
        <dbReference type="Proteomes" id="UP000677803"/>
    </source>
</evidence>
<evidence type="ECO:0000256" key="16">
    <source>
        <dbReference type="ARBA" id="ARBA00034430"/>
    </source>
</evidence>
<dbReference type="InterPro" id="IPR036734">
    <property type="entry name" value="Neur_chan_lig-bd_sf"/>
</dbReference>
<evidence type="ECO:0000313" key="23">
    <source>
        <dbReference type="EMBL" id="CAG5864246.1"/>
    </source>
</evidence>
<dbReference type="GO" id="GO:0004888">
    <property type="term" value="F:transmembrane signaling receptor activity"/>
    <property type="evidence" value="ECO:0007669"/>
    <property type="project" value="InterPro"/>
</dbReference>
<comment type="similarity">
    <text evidence="20">Belongs to the ligand-gated ion channel (TC 1.A.9) family.</text>
</comment>
<dbReference type="FunFam" id="1.20.58.390:FF:000080">
    <property type="entry name" value="5-hydroxytryptamine (serotonin) receptor 3C, ionotropic"/>
    <property type="match status" value="1"/>
</dbReference>
<feature type="transmembrane region" description="Helical" evidence="20">
    <location>
        <begin position="315"/>
        <end position="335"/>
    </location>
</feature>
<evidence type="ECO:0000256" key="8">
    <source>
        <dbReference type="ARBA" id="ARBA00023136"/>
    </source>
</evidence>
<dbReference type="EMBL" id="CAJRST010000002">
    <property type="protein sequence ID" value="CAG5864246.1"/>
    <property type="molecule type" value="Genomic_DNA"/>
</dbReference>
<keyword evidence="2" id="KW-1003">Cell membrane</keyword>
<comment type="catalytic activity">
    <reaction evidence="18">
        <text>Ca(2+)(in) = Ca(2+)(out)</text>
        <dbReference type="Rhea" id="RHEA:29671"/>
        <dbReference type="ChEBI" id="CHEBI:29108"/>
    </reaction>
</comment>
<dbReference type="PANTHER" id="PTHR18945">
    <property type="entry name" value="NEUROTRANSMITTER GATED ION CHANNEL"/>
    <property type="match status" value="1"/>
</dbReference>
<dbReference type="Pfam" id="PF02932">
    <property type="entry name" value="Neur_chan_memb"/>
    <property type="match status" value="1"/>
</dbReference>
<evidence type="ECO:0000256" key="17">
    <source>
        <dbReference type="ARBA" id="ARBA00036239"/>
    </source>
</evidence>
<keyword evidence="11" id="KW-0325">Glycoprotein</keyword>
<dbReference type="InterPro" id="IPR038050">
    <property type="entry name" value="Neuro_actylchol_rec"/>
</dbReference>
<dbReference type="SUPFAM" id="SSF63712">
    <property type="entry name" value="Nicotinic receptor ligand binding domain-like"/>
    <property type="match status" value="1"/>
</dbReference>
<dbReference type="Gene3D" id="1.20.58.390">
    <property type="entry name" value="Neurotransmitter-gated ion-channel transmembrane domain"/>
    <property type="match status" value="1"/>
</dbReference>
<dbReference type="GO" id="GO:0005230">
    <property type="term" value="F:extracellular ligand-gated monoatomic ion channel activity"/>
    <property type="evidence" value="ECO:0007669"/>
    <property type="project" value="InterPro"/>
</dbReference>
<evidence type="ECO:0000256" key="6">
    <source>
        <dbReference type="ARBA" id="ARBA00023018"/>
    </source>
</evidence>
<evidence type="ECO:0000256" key="5">
    <source>
        <dbReference type="ARBA" id="ARBA00022989"/>
    </source>
</evidence>
<keyword evidence="14 20" id="KW-0407">Ion channel</keyword>
<evidence type="ECO:0000256" key="13">
    <source>
        <dbReference type="ARBA" id="ARBA00023286"/>
    </source>
</evidence>
<evidence type="ECO:0000256" key="18">
    <source>
        <dbReference type="ARBA" id="ARBA00036634"/>
    </source>
</evidence>
<evidence type="ECO:0000256" key="12">
    <source>
        <dbReference type="ARBA" id="ARBA00023257"/>
    </source>
</evidence>
<evidence type="ECO:0000259" key="21">
    <source>
        <dbReference type="Pfam" id="PF02931"/>
    </source>
</evidence>
<dbReference type="CDD" id="cd19063">
    <property type="entry name" value="LGIC_TM_5-HT3"/>
    <property type="match status" value="1"/>
</dbReference>
<feature type="transmembrane region" description="Helical" evidence="20">
    <location>
        <begin position="457"/>
        <end position="479"/>
    </location>
</feature>
<evidence type="ECO:0000256" key="3">
    <source>
        <dbReference type="ARBA" id="ARBA00022692"/>
    </source>
</evidence>
<evidence type="ECO:0000256" key="14">
    <source>
        <dbReference type="ARBA" id="ARBA00023303"/>
    </source>
</evidence>
<keyword evidence="24" id="KW-1185">Reference proteome</keyword>
<keyword evidence="8 20" id="KW-0472">Membrane</keyword>
<dbReference type="InterPro" id="IPR036719">
    <property type="entry name" value="Neuro-gated_channel_TM_sf"/>
</dbReference>
<accession>A0A8S4ADW4</accession>
<evidence type="ECO:0000256" key="9">
    <source>
        <dbReference type="ARBA" id="ARBA00023157"/>
    </source>
</evidence>
<gene>
    <name evidence="23" type="ORF">MMEN_LOCUS1560</name>
</gene>
<dbReference type="SUPFAM" id="SSF90112">
    <property type="entry name" value="Neurotransmitter-gated ion-channel transmembrane pore"/>
    <property type="match status" value="1"/>
</dbReference>
<keyword evidence="10" id="KW-0675">Receptor</keyword>
<dbReference type="GO" id="GO:0045211">
    <property type="term" value="C:postsynaptic membrane"/>
    <property type="evidence" value="ECO:0007669"/>
    <property type="project" value="UniProtKB-SubCell"/>
</dbReference>
<dbReference type="PROSITE" id="PS00236">
    <property type="entry name" value="NEUROTR_ION_CHANNEL"/>
    <property type="match status" value="1"/>
</dbReference>
<comment type="function">
    <text evidence="19">Forms serotonin (5-hydroxytryptamine/5-HT3)-activated cation-selective channel complexes, which when activated cause fast, depolarizing responses in neurons.</text>
</comment>
<feature type="chain" id="PRO_5035961746" evidence="20">
    <location>
        <begin position="33"/>
        <end position="485"/>
    </location>
</feature>
<feature type="domain" description="Neurotransmitter-gated ion-channel ligand-binding" evidence="21">
    <location>
        <begin position="46"/>
        <end position="250"/>
    </location>
</feature>
<comment type="catalytic activity">
    <reaction evidence="17">
        <text>Na(+)(in) = Na(+)(out)</text>
        <dbReference type="Rhea" id="RHEA:34963"/>
        <dbReference type="ChEBI" id="CHEBI:29101"/>
    </reaction>
</comment>
<evidence type="ECO:0000256" key="11">
    <source>
        <dbReference type="ARBA" id="ARBA00023180"/>
    </source>
</evidence>
<evidence type="ECO:0000256" key="4">
    <source>
        <dbReference type="ARBA" id="ARBA00022729"/>
    </source>
</evidence>
<name>A0A8S4ADW4_9TELE</name>
<feature type="transmembrane region" description="Helical" evidence="20">
    <location>
        <begin position="252"/>
        <end position="274"/>
    </location>
</feature>
<comment type="subcellular location">
    <subcellularLocation>
        <location evidence="15">Postsynaptic cell membrane</location>
        <topology evidence="15">Multi-pass membrane protein</topology>
    </subcellularLocation>
</comment>
<dbReference type="InterPro" id="IPR006201">
    <property type="entry name" value="Neur_channel"/>
</dbReference>
<keyword evidence="13" id="KW-1071">Ligand-gated ion channel</keyword>
<proteinExistence type="inferred from homology"/>
<dbReference type="InterPro" id="IPR049944">
    <property type="entry name" value="LGIC_TM_5-HT3"/>
</dbReference>
<dbReference type="PRINTS" id="PR00252">
    <property type="entry name" value="NRIONCHANNEL"/>
</dbReference>
<dbReference type="FunFam" id="2.70.170.10:FF:000017">
    <property type="entry name" value="5-hydroxytryptamine receptor 3A"/>
    <property type="match status" value="1"/>
</dbReference>
<dbReference type="InterPro" id="IPR018000">
    <property type="entry name" value="Neurotransmitter_ion_chnl_CS"/>
</dbReference>
<comment type="catalytic activity">
    <reaction evidence="16">
        <text>K(+)(in) = K(+)(out)</text>
        <dbReference type="Rhea" id="RHEA:29463"/>
        <dbReference type="ChEBI" id="CHEBI:29103"/>
    </reaction>
</comment>
<evidence type="ECO:0000256" key="1">
    <source>
        <dbReference type="ARBA" id="ARBA00022448"/>
    </source>
</evidence>
<dbReference type="Gene3D" id="2.70.170.10">
    <property type="entry name" value="Neurotransmitter-gated ion-channel ligand-binding domain"/>
    <property type="match status" value="1"/>
</dbReference>
<evidence type="ECO:0000256" key="19">
    <source>
        <dbReference type="ARBA" id="ARBA00037540"/>
    </source>
</evidence>
<evidence type="ECO:0000256" key="10">
    <source>
        <dbReference type="ARBA" id="ARBA00023170"/>
    </source>
</evidence>
<keyword evidence="6" id="KW-0770">Synapse</keyword>
<comment type="caution">
    <text evidence="23">The sequence shown here is derived from an EMBL/GenBank/DDBJ whole genome shotgun (WGS) entry which is preliminary data.</text>
</comment>
<feature type="domain" description="Neurotransmitter-gated ion-channel transmembrane" evidence="22">
    <location>
        <begin position="257"/>
        <end position="474"/>
    </location>
</feature>
<evidence type="ECO:0000259" key="22">
    <source>
        <dbReference type="Pfam" id="PF02932"/>
    </source>
</evidence>
<organism evidence="23 24">
    <name type="scientific">Menidia menidia</name>
    <name type="common">Atlantic silverside</name>
    <dbReference type="NCBI Taxonomy" id="238744"/>
    <lineage>
        <taxon>Eukaryota</taxon>
        <taxon>Metazoa</taxon>
        <taxon>Chordata</taxon>
        <taxon>Craniata</taxon>
        <taxon>Vertebrata</taxon>
        <taxon>Euteleostomi</taxon>
        <taxon>Actinopterygii</taxon>
        <taxon>Neopterygii</taxon>
        <taxon>Teleostei</taxon>
        <taxon>Neoteleostei</taxon>
        <taxon>Acanthomorphata</taxon>
        <taxon>Ovalentaria</taxon>
        <taxon>Atherinomorphae</taxon>
        <taxon>Atheriniformes</taxon>
        <taxon>Atherinopsidae</taxon>
        <taxon>Menidiinae</taxon>
        <taxon>Menidia</taxon>
    </lineage>
</organism>